<reference evidence="2 3" key="1">
    <citation type="submission" date="2018-03" db="EMBL/GenBank/DDBJ databases">
        <title>The draft genome of Mesorhizobium sp. 6GN-30.</title>
        <authorList>
            <person name="Liu L."/>
            <person name="Li L."/>
            <person name="Wang T."/>
            <person name="Zhang X."/>
            <person name="Liang L."/>
        </authorList>
    </citation>
    <scope>NUCLEOTIDE SEQUENCE [LARGE SCALE GENOMIC DNA]</scope>
    <source>
        <strain evidence="2 3">6GN30</strain>
    </source>
</reference>
<feature type="region of interest" description="Disordered" evidence="1">
    <location>
        <begin position="1"/>
        <end position="58"/>
    </location>
</feature>
<organism evidence="2 3">
    <name type="scientific">Kumtagia ephedrae</name>
    <dbReference type="NCBI Taxonomy" id="2116701"/>
    <lineage>
        <taxon>Bacteria</taxon>
        <taxon>Pseudomonadati</taxon>
        <taxon>Pseudomonadota</taxon>
        <taxon>Alphaproteobacteria</taxon>
        <taxon>Hyphomicrobiales</taxon>
        <taxon>Phyllobacteriaceae</taxon>
        <taxon>Kumtagia</taxon>
    </lineage>
</organism>
<evidence type="ECO:0000313" key="3">
    <source>
        <dbReference type="Proteomes" id="UP000241229"/>
    </source>
</evidence>
<proteinExistence type="predicted"/>
<gene>
    <name evidence="2" type="ORF">C7I84_22260</name>
</gene>
<keyword evidence="3" id="KW-1185">Reference proteome</keyword>
<dbReference type="Proteomes" id="UP000241229">
    <property type="component" value="Unassembled WGS sequence"/>
</dbReference>
<evidence type="ECO:0000313" key="2">
    <source>
        <dbReference type="EMBL" id="PSJ55840.1"/>
    </source>
</evidence>
<dbReference type="AlphaFoldDB" id="A0A2P7S053"/>
<accession>A0A2P7S053</accession>
<name>A0A2P7S053_9HYPH</name>
<comment type="caution">
    <text evidence="2">The sequence shown here is derived from an EMBL/GenBank/DDBJ whole genome shotgun (WGS) entry which is preliminary data.</text>
</comment>
<evidence type="ECO:0000256" key="1">
    <source>
        <dbReference type="SAM" id="MobiDB-lite"/>
    </source>
</evidence>
<protein>
    <submittedName>
        <fullName evidence="2">Uncharacterized protein</fullName>
    </submittedName>
</protein>
<sequence>MLQEADQAQVCRDGTGGHKSVSAAILPATTSEGADGSDHVDDDVEPVEGRRQPRSLPFAGYGDVQRQIVLARIETDAYPEQPFPVAKTLLEGFLDFPGLVHRVFHAGPTQLS</sequence>
<dbReference type="EMBL" id="PXYK01000025">
    <property type="protein sequence ID" value="PSJ55840.1"/>
    <property type="molecule type" value="Genomic_DNA"/>
</dbReference>